<accession>A0A6N9TTQ3</accession>
<dbReference type="PROSITE" id="PS50112">
    <property type="entry name" value="PAS"/>
    <property type="match status" value="1"/>
</dbReference>
<dbReference type="NCBIfam" id="TIGR00229">
    <property type="entry name" value="sensory_box"/>
    <property type="match status" value="1"/>
</dbReference>
<feature type="domain" description="PAS" evidence="1">
    <location>
        <begin position="1"/>
        <end position="23"/>
    </location>
</feature>
<dbReference type="Proteomes" id="UP000469346">
    <property type="component" value="Unassembled WGS sequence"/>
</dbReference>
<comment type="caution">
    <text evidence="2">The sequence shown here is derived from an EMBL/GenBank/DDBJ whole genome shotgun (WGS) entry which is preliminary data.</text>
</comment>
<protein>
    <submittedName>
        <fullName evidence="2">PAS domain-containing protein</fullName>
    </submittedName>
</protein>
<sequence length="68" mass="7616">RITSFNRAAEEITGWKREDALGRPCQEVFRSSVCGDACILGQALRHGRPVVNRTIFMKRIDGRSVPVS</sequence>
<gene>
    <name evidence="2" type="ORF">G3N55_13070</name>
</gene>
<name>A0A6N9TTQ3_DISTH</name>
<proteinExistence type="predicted"/>
<dbReference type="InterPro" id="IPR035965">
    <property type="entry name" value="PAS-like_dom_sf"/>
</dbReference>
<keyword evidence="3" id="KW-1185">Reference proteome</keyword>
<dbReference type="Gene3D" id="3.30.450.20">
    <property type="entry name" value="PAS domain"/>
    <property type="match status" value="1"/>
</dbReference>
<evidence type="ECO:0000259" key="1">
    <source>
        <dbReference type="PROSITE" id="PS50112"/>
    </source>
</evidence>
<dbReference type="Pfam" id="PF13426">
    <property type="entry name" value="PAS_9"/>
    <property type="match status" value="1"/>
</dbReference>
<evidence type="ECO:0000313" key="2">
    <source>
        <dbReference type="EMBL" id="NDY43760.1"/>
    </source>
</evidence>
<organism evidence="2 3">
    <name type="scientific">Dissulfurirhabdus thermomarina</name>
    <dbReference type="NCBI Taxonomy" id="1765737"/>
    <lineage>
        <taxon>Bacteria</taxon>
        <taxon>Deltaproteobacteria</taxon>
        <taxon>Dissulfurirhabdaceae</taxon>
        <taxon>Dissulfurirhabdus</taxon>
    </lineage>
</organism>
<dbReference type="CDD" id="cd00130">
    <property type="entry name" value="PAS"/>
    <property type="match status" value="1"/>
</dbReference>
<reference evidence="2 3" key="1">
    <citation type="submission" date="2020-02" db="EMBL/GenBank/DDBJ databases">
        <title>Comparative genomics of sulfur disproportionating microorganisms.</title>
        <authorList>
            <person name="Ward L.M."/>
            <person name="Bertran E."/>
            <person name="Johnston D.T."/>
        </authorList>
    </citation>
    <scope>NUCLEOTIDE SEQUENCE [LARGE SCALE GENOMIC DNA]</scope>
    <source>
        <strain evidence="2 3">DSM 100025</strain>
    </source>
</reference>
<evidence type="ECO:0000313" key="3">
    <source>
        <dbReference type="Proteomes" id="UP000469346"/>
    </source>
</evidence>
<feature type="non-terminal residue" evidence="2">
    <location>
        <position position="68"/>
    </location>
</feature>
<dbReference type="AlphaFoldDB" id="A0A6N9TTQ3"/>
<dbReference type="InterPro" id="IPR000014">
    <property type="entry name" value="PAS"/>
</dbReference>
<dbReference type="RefSeq" id="WP_163300099.1">
    <property type="nucleotide sequence ID" value="NZ_JAAGRR010000386.1"/>
</dbReference>
<dbReference type="SUPFAM" id="SSF55785">
    <property type="entry name" value="PYP-like sensor domain (PAS domain)"/>
    <property type="match status" value="1"/>
</dbReference>
<feature type="non-terminal residue" evidence="2">
    <location>
        <position position="1"/>
    </location>
</feature>
<dbReference type="EMBL" id="JAAGRR010000386">
    <property type="protein sequence ID" value="NDY43760.1"/>
    <property type="molecule type" value="Genomic_DNA"/>
</dbReference>